<dbReference type="InterPro" id="IPR016032">
    <property type="entry name" value="Sig_transdc_resp-reg_C-effctor"/>
</dbReference>
<dbReference type="InterPro" id="IPR000792">
    <property type="entry name" value="Tscrpt_reg_LuxR_C"/>
</dbReference>
<comment type="caution">
    <text evidence="5">The sequence shown here is derived from an EMBL/GenBank/DDBJ whole genome shotgun (WGS) entry which is preliminary data.</text>
</comment>
<dbReference type="InterPro" id="IPR041664">
    <property type="entry name" value="AAA_16"/>
</dbReference>
<dbReference type="Gene3D" id="3.40.50.300">
    <property type="entry name" value="P-loop containing nucleotide triphosphate hydrolases"/>
    <property type="match status" value="1"/>
</dbReference>
<accession>A0ABP8DRS0</accession>
<evidence type="ECO:0000256" key="1">
    <source>
        <dbReference type="ARBA" id="ARBA00022741"/>
    </source>
</evidence>
<name>A0ABP8DRS0_9ACTN</name>
<dbReference type="CDD" id="cd06170">
    <property type="entry name" value="LuxR_C_like"/>
    <property type="match status" value="1"/>
</dbReference>
<evidence type="ECO:0000259" key="4">
    <source>
        <dbReference type="PROSITE" id="PS50043"/>
    </source>
</evidence>
<dbReference type="InterPro" id="IPR027417">
    <property type="entry name" value="P-loop_NTPase"/>
</dbReference>
<evidence type="ECO:0000256" key="3">
    <source>
        <dbReference type="SAM" id="MobiDB-lite"/>
    </source>
</evidence>
<dbReference type="PROSITE" id="PS50043">
    <property type="entry name" value="HTH_LUXR_2"/>
    <property type="match status" value="1"/>
</dbReference>
<feature type="domain" description="HTH luxR-type" evidence="4">
    <location>
        <begin position="874"/>
        <end position="939"/>
    </location>
</feature>
<dbReference type="PRINTS" id="PR00038">
    <property type="entry name" value="HTHLUXR"/>
</dbReference>
<dbReference type="InterPro" id="IPR036388">
    <property type="entry name" value="WH-like_DNA-bd_sf"/>
</dbReference>
<keyword evidence="2" id="KW-0067">ATP-binding</keyword>
<feature type="region of interest" description="Disordered" evidence="3">
    <location>
        <begin position="934"/>
        <end position="967"/>
    </location>
</feature>
<evidence type="ECO:0000313" key="5">
    <source>
        <dbReference type="EMBL" id="GAA4262584.1"/>
    </source>
</evidence>
<evidence type="ECO:0000256" key="2">
    <source>
        <dbReference type="ARBA" id="ARBA00022840"/>
    </source>
</evidence>
<gene>
    <name evidence="5" type="ORF">GCM10022255_099810</name>
</gene>
<protein>
    <submittedName>
        <fullName evidence="5">LuxR family transcriptional regulator</fullName>
    </submittedName>
</protein>
<organism evidence="5 6">
    <name type="scientific">Dactylosporangium darangshiense</name>
    <dbReference type="NCBI Taxonomy" id="579108"/>
    <lineage>
        <taxon>Bacteria</taxon>
        <taxon>Bacillati</taxon>
        <taxon>Actinomycetota</taxon>
        <taxon>Actinomycetes</taxon>
        <taxon>Micromonosporales</taxon>
        <taxon>Micromonosporaceae</taxon>
        <taxon>Dactylosporangium</taxon>
    </lineage>
</organism>
<sequence>MTVADSSWPIYQILSDTDEQTGQLATSRCVIDLVGRTAELELIDSLLDGHGRVGPGLLLRGDPGVGKTALLDAAAARAAAVGMQVLRASGVEFEAEISFSALHQLLYPLRERAVRLAGHHRDALNRVFDLAPGPSPDPLFITAVLALLDEVAAERPLLLIVDDVPWIDRASATVLAFAARRVGAEPVVFLAAARTGAGGFFDQVQLPEREIGPLAEESAAILLDIRYPDLAPTVRQRLLDEAAGSPLALRELPGSLTDRQRCALDSLPAFLPLNRRLEAAFAAGMHALPAATRQLLLLAALEADASLATIRTAAQGRADIDDLAPAQRANLIRTDAHEGHLAFRHPLIRSAIVQTSSASERRAAHQALAATLVGDPGRRAWHLAEAAVGPDETVARALEEAALSASRCGGASAAVTALVRAGELSPQPADRSRRLVEAAFIASRTGPMDRATRLLADARQAQVAPAGSIIDGITAVYLAHGEGDVDAAHHLLARALDDSADTDQTNSDWDTDALYALVLVCIYGDRPESWELLGSALARLDPEGVTPLRLCYDTFTDPARASSPVEEGLARAFDALPADAAAWQLVPLAYAALWVDALSDYRHLVRRMIERERDGGAIAMVISGLLLLSGDSYQHGQWDEAENLAREGLDLAAAHGYHLLQGQLRCLLAFVAAGRGKVDLALTLTDEITTWAAPRGIGVTQAFARYARTIAALAQGDYEDAYAQASRVTPPGTPPSSAPGRWMVMNLVEAAIRTGQIVQARAHVAAAQQAGIARISSRRALITAGAAALAADDHEAGRLFETALSLPEADRWPFEHARIHLAYGQWLRRTRDTTRARLHLRAAIDTLDRLGARPWAVRAHNELRATGIATTARPDTRTAALTAQERQIATLAATGLTNKQIGQQLFLSHRTVGAHLHRIFPKLGITSRAALRDALETVTPDENDQAPQPTSPSEDQDGQRSRSATHR</sequence>
<reference evidence="6" key="1">
    <citation type="journal article" date="2019" name="Int. J. Syst. Evol. Microbiol.">
        <title>The Global Catalogue of Microorganisms (GCM) 10K type strain sequencing project: providing services to taxonomists for standard genome sequencing and annotation.</title>
        <authorList>
            <consortium name="The Broad Institute Genomics Platform"/>
            <consortium name="The Broad Institute Genome Sequencing Center for Infectious Disease"/>
            <person name="Wu L."/>
            <person name="Ma J."/>
        </authorList>
    </citation>
    <scope>NUCLEOTIDE SEQUENCE [LARGE SCALE GENOMIC DNA]</scope>
    <source>
        <strain evidence="6">JCM 17441</strain>
    </source>
</reference>
<evidence type="ECO:0000313" key="6">
    <source>
        <dbReference type="Proteomes" id="UP001500620"/>
    </source>
</evidence>
<dbReference type="SUPFAM" id="SSF46894">
    <property type="entry name" value="C-terminal effector domain of the bipartite response regulators"/>
    <property type="match status" value="1"/>
</dbReference>
<proteinExistence type="predicted"/>
<dbReference type="SUPFAM" id="SSF48452">
    <property type="entry name" value="TPR-like"/>
    <property type="match status" value="1"/>
</dbReference>
<dbReference type="PROSITE" id="PS00622">
    <property type="entry name" value="HTH_LUXR_1"/>
    <property type="match status" value="1"/>
</dbReference>
<dbReference type="PANTHER" id="PTHR16305">
    <property type="entry name" value="TESTICULAR SOLUBLE ADENYLYL CYCLASE"/>
    <property type="match status" value="1"/>
</dbReference>
<keyword evidence="6" id="KW-1185">Reference proteome</keyword>
<dbReference type="InterPro" id="IPR011990">
    <property type="entry name" value="TPR-like_helical_dom_sf"/>
</dbReference>
<dbReference type="PANTHER" id="PTHR16305:SF35">
    <property type="entry name" value="TRANSCRIPTIONAL ACTIVATOR DOMAIN"/>
    <property type="match status" value="1"/>
</dbReference>
<keyword evidence="1" id="KW-0547">Nucleotide-binding</keyword>
<dbReference type="Pfam" id="PF00196">
    <property type="entry name" value="GerE"/>
    <property type="match status" value="1"/>
</dbReference>
<dbReference type="Gene3D" id="1.10.10.10">
    <property type="entry name" value="Winged helix-like DNA-binding domain superfamily/Winged helix DNA-binding domain"/>
    <property type="match status" value="1"/>
</dbReference>
<dbReference type="SMART" id="SM00421">
    <property type="entry name" value="HTH_LUXR"/>
    <property type="match status" value="1"/>
</dbReference>
<dbReference type="Pfam" id="PF13191">
    <property type="entry name" value="AAA_16"/>
    <property type="match status" value="1"/>
</dbReference>
<dbReference type="EMBL" id="BAABAT010000053">
    <property type="protein sequence ID" value="GAA4262584.1"/>
    <property type="molecule type" value="Genomic_DNA"/>
</dbReference>
<dbReference type="SUPFAM" id="SSF52540">
    <property type="entry name" value="P-loop containing nucleoside triphosphate hydrolases"/>
    <property type="match status" value="1"/>
</dbReference>
<dbReference type="Proteomes" id="UP001500620">
    <property type="component" value="Unassembled WGS sequence"/>
</dbReference>